<sequence length="86" mass="9803">MSIAMLINTVEEAKALKLRVELIDQPGGDLLVQIYPPKDDSGAYDWCYSDTFEQVDIKAITSFINRAILEQTIELNGMLKTPWHIY</sequence>
<keyword evidence="2" id="KW-1185">Reference proteome</keyword>
<evidence type="ECO:0000313" key="1">
    <source>
        <dbReference type="EMBL" id="UZZ64340.1"/>
    </source>
</evidence>
<dbReference type="Proteomes" id="UP001236076">
    <property type="component" value="Segment"/>
</dbReference>
<evidence type="ECO:0000313" key="2">
    <source>
        <dbReference type="Proteomes" id="UP001236076"/>
    </source>
</evidence>
<name>A0AAE9PRN3_9CAUD</name>
<dbReference type="EMBL" id="OP744025">
    <property type="protein sequence ID" value="UZZ64340.1"/>
    <property type="molecule type" value="Genomic_DNA"/>
</dbReference>
<proteinExistence type="predicted"/>
<organism evidence="1 2">
    <name type="scientific">Escherichia phage A5-4</name>
    <dbReference type="NCBI Taxonomy" id="2996162"/>
    <lineage>
        <taxon>Viruses</taxon>
        <taxon>Duplodnaviria</taxon>
        <taxon>Heunggongvirae</taxon>
        <taxon>Uroviricota</taxon>
        <taxon>Caudoviricetes</taxon>
        <taxon>Vequintavirinae</taxon>
    </lineage>
</organism>
<protein>
    <submittedName>
        <fullName evidence="1">Uncharacterized protein</fullName>
    </submittedName>
</protein>
<reference evidence="1 2" key="1">
    <citation type="submission" date="2022-10" db="EMBL/GenBank/DDBJ databases">
        <authorList>
            <person name="Cortes-Martin A."/>
            <person name="Buttimer C.T.H."/>
            <person name="Hill C."/>
        </authorList>
    </citation>
    <scope>NUCLEOTIDE SEQUENCE [LARGE SCALE GENOMIC DNA]</scope>
</reference>
<gene>
    <name evidence="1" type="ORF">A54_100</name>
</gene>
<accession>A0AAE9PRN3</accession>